<evidence type="ECO:0000256" key="2">
    <source>
        <dbReference type="ARBA" id="ARBA00004496"/>
    </source>
</evidence>
<dbReference type="Proteomes" id="UP001165584">
    <property type="component" value="Unassembled WGS sequence"/>
</dbReference>
<evidence type="ECO:0000313" key="12">
    <source>
        <dbReference type="EMBL" id="MCS5720154.1"/>
    </source>
</evidence>
<dbReference type="InterPro" id="IPR001585">
    <property type="entry name" value="TAL/FSA"/>
</dbReference>
<protein>
    <recommendedName>
        <fullName evidence="5 11">Transaldolase</fullName>
        <ecNumber evidence="5 11">2.2.1.2</ecNumber>
    </recommendedName>
</protein>
<dbReference type="GO" id="GO:0004801">
    <property type="term" value="F:transaldolase activity"/>
    <property type="evidence" value="ECO:0007669"/>
    <property type="project" value="UniProtKB-EC"/>
</dbReference>
<keyword evidence="7 11" id="KW-0808">Transferase</keyword>
<gene>
    <name evidence="11 12" type="primary">tal</name>
    <name evidence="12" type="ORF">N1027_18640</name>
</gene>
<dbReference type="SUPFAM" id="SSF51569">
    <property type="entry name" value="Aldolase"/>
    <property type="match status" value="1"/>
</dbReference>
<keyword evidence="6 11" id="KW-0963">Cytoplasm</keyword>
<reference evidence="12" key="1">
    <citation type="submission" date="2022-08" db="EMBL/GenBank/DDBJ databases">
        <authorList>
            <person name="Deng Y."/>
            <person name="Han X.-F."/>
            <person name="Zhang Y.-Q."/>
        </authorList>
    </citation>
    <scope>NUCLEOTIDE SEQUENCE</scope>
    <source>
        <strain evidence="12">CPCC 205763</strain>
    </source>
</reference>
<dbReference type="InterPro" id="IPR013785">
    <property type="entry name" value="Aldolase_TIM"/>
</dbReference>
<organism evidence="12 13">
    <name type="scientific">Herbiconiux aconitum</name>
    <dbReference type="NCBI Taxonomy" id="2970913"/>
    <lineage>
        <taxon>Bacteria</taxon>
        <taxon>Bacillati</taxon>
        <taxon>Actinomycetota</taxon>
        <taxon>Actinomycetes</taxon>
        <taxon>Micrococcales</taxon>
        <taxon>Microbacteriaceae</taxon>
        <taxon>Herbiconiux</taxon>
    </lineage>
</organism>
<dbReference type="PANTHER" id="PTHR10683:SF31">
    <property type="entry name" value="TRANSALDOLASE"/>
    <property type="match status" value="1"/>
</dbReference>
<comment type="pathway">
    <text evidence="3 11">Carbohydrate degradation; pentose phosphate pathway; D-glyceraldehyde 3-phosphate and beta-D-fructose 6-phosphate from D-ribose 5-phosphate and D-xylulose 5-phosphate (non-oxidative stage): step 2/3.</text>
</comment>
<comment type="similarity">
    <text evidence="4 11">Belongs to the transaldolase family. Type 2 subfamily.</text>
</comment>
<dbReference type="EC" id="2.2.1.2" evidence="5 11"/>
<evidence type="ECO:0000256" key="6">
    <source>
        <dbReference type="ARBA" id="ARBA00022490"/>
    </source>
</evidence>
<evidence type="ECO:0000256" key="10">
    <source>
        <dbReference type="ARBA" id="ARBA00048810"/>
    </source>
</evidence>
<keyword evidence="8 11" id="KW-0570">Pentose shunt</keyword>
<dbReference type="InterPro" id="IPR018225">
    <property type="entry name" value="Transaldolase_AS"/>
</dbReference>
<dbReference type="PIRSF" id="PIRSF036915">
    <property type="entry name" value="Trnald_Bac_Plnt"/>
    <property type="match status" value="1"/>
</dbReference>
<evidence type="ECO:0000256" key="7">
    <source>
        <dbReference type="ARBA" id="ARBA00022679"/>
    </source>
</evidence>
<dbReference type="NCBIfam" id="NF002881">
    <property type="entry name" value="PRK03343.1"/>
    <property type="match status" value="1"/>
</dbReference>
<keyword evidence="9 11" id="KW-0704">Schiff base</keyword>
<comment type="catalytic activity">
    <reaction evidence="10 11">
        <text>D-sedoheptulose 7-phosphate + D-glyceraldehyde 3-phosphate = D-erythrose 4-phosphate + beta-D-fructose 6-phosphate</text>
        <dbReference type="Rhea" id="RHEA:17053"/>
        <dbReference type="ChEBI" id="CHEBI:16897"/>
        <dbReference type="ChEBI" id="CHEBI:57483"/>
        <dbReference type="ChEBI" id="CHEBI:57634"/>
        <dbReference type="ChEBI" id="CHEBI:59776"/>
        <dbReference type="EC" id="2.2.1.2"/>
    </reaction>
</comment>
<comment type="function">
    <text evidence="1 11">Transaldolase is important for the balance of metabolites in the pentose-phosphate pathway.</text>
</comment>
<keyword evidence="13" id="KW-1185">Reference proteome</keyword>
<evidence type="ECO:0000256" key="11">
    <source>
        <dbReference type="HAMAP-Rule" id="MF_00493"/>
    </source>
</evidence>
<evidence type="ECO:0000256" key="8">
    <source>
        <dbReference type="ARBA" id="ARBA00023126"/>
    </source>
</evidence>
<dbReference type="InterPro" id="IPR004732">
    <property type="entry name" value="Transaldolase_2"/>
</dbReference>
<evidence type="ECO:0000256" key="4">
    <source>
        <dbReference type="ARBA" id="ARBA00008426"/>
    </source>
</evidence>
<comment type="caution">
    <text evidence="12">The sequence shown here is derived from an EMBL/GenBank/DDBJ whole genome shotgun (WGS) entry which is preliminary data.</text>
</comment>
<evidence type="ECO:0000256" key="1">
    <source>
        <dbReference type="ARBA" id="ARBA00003518"/>
    </source>
</evidence>
<dbReference type="NCBIfam" id="TIGR00876">
    <property type="entry name" value="tal_mycobact"/>
    <property type="match status" value="1"/>
</dbReference>
<comment type="subcellular location">
    <subcellularLocation>
        <location evidence="2 11">Cytoplasm</location>
    </subcellularLocation>
</comment>
<dbReference type="PANTHER" id="PTHR10683">
    <property type="entry name" value="TRANSALDOLASE"/>
    <property type="match status" value="1"/>
</dbReference>
<dbReference type="Gene3D" id="3.20.20.70">
    <property type="entry name" value="Aldolase class I"/>
    <property type="match status" value="1"/>
</dbReference>
<name>A0ABT2GYZ6_9MICO</name>
<feature type="active site" description="Schiff-base intermediate with substrate" evidence="11">
    <location>
        <position position="144"/>
    </location>
</feature>
<proteinExistence type="inferred from homology"/>
<accession>A0ABT2GYZ6</accession>
<dbReference type="RefSeq" id="WP_259510035.1">
    <property type="nucleotide sequence ID" value="NZ_JANLCM010000002.1"/>
</dbReference>
<dbReference type="CDD" id="cd00955">
    <property type="entry name" value="Transaldolase_like"/>
    <property type="match status" value="1"/>
</dbReference>
<dbReference type="Pfam" id="PF00923">
    <property type="entry name" value="TAL_FSA"/>
    <property type="match status" value="1"/>
</dbReference>
<dbReference type="EMBL" id="JANLCM010000002">
    <property type="protein sequence ID" value="MCS5720154.1"/>
    <property type="molecule type" value="Genomic_DNA"/>
</dbReference>
<evidence type="ECO:0000256" key="9">
    <source>
        <dbReference type="ARBA" id="ARBA00023270"/>
    </source>
</evidence>
<evidence type="ECO:0000256" key="5">
    <source>
        <dbReference type="ARBA" id="ARBA00013151"/>
    </source>
</evidence>
<sequence>MNDENTTTTDALAAEGVSIWLDDLSRERIRSGGLNTLIAERGVVGITTNPTIFAAAVSKGTAYDEQIAALAGTSATADDVVFALTTADVAAACDILRPVYDRTGGYDGWVSIEVGAASAHDAAATVAEAQHLSAAIGRPNAFIKIPATVEGLDAIAETIGAGISVNVTLIFSLDRYRGVIDAYLTGLERAAAAGIDLTGIRSVASFFVSRVDTEVDRRLDAIGTEEARALRSQAGVANARLAYEVFEEAFASDRARRLLDQDANPQRPLWASTGVKDPALPDTFYVVELVAPGVVNTMPEKTLDAVFDHAVLRGDTVSGTAGAAREHLDALAALGISYDDVTATLEDEGVAKFVASGEELTATIATALQASRRGATTR</sequence>
<dbReference type="HAMAP" id="MF_00493">
    <property type="entry name" value="Transaldolase_2"/>
    <property type="match status" value="1"/>
</dbReference>
<evidence type="ECO:0000313" key="13">
    <source>
        <dbReference type="Proteomes" id="UP001165584"/>
    </source>
</evidence>
<evidence type="ECO:0000256" key="3">
    <source>
        <dbReference type="ARBA" id="ARBA00004857"/>
    </source>
</evidence>
<dbReference type="PROSITE" id="PS01054">
    <property type="entry name" value="TRANSALDOLASE_1"/>
    <property type="match status" value="1"/>
</dbReference>